<dbReference type="GO" id="GO:0005886">
    <property type="term" value="C:plasma membrane"/>
    <property type="evidence" value="ECO:0007669"/>
    <property type="project" value="UniProtKB-SubCell"/>
</dbReference>
<dbReference type="InterPro" id="IPR022645">
    <property type="entry name" value="SecD/SecF_bac"/>
</dbReference>
<keyword evidence="5 10" id="KW-0812">Transmembrane</keyword>
<name>A0A3B1A3D4_9ZZZZ</name>
<reference evidence="12" key="1">
    <citation type="submission" date="2018-06" db="EMBL/GenBank/DDBJ databases">
        <authorList>
            <person name="Zhirakovskaya E."/>
        </authorList>
    </citation>
    <scope>NUCLEOTIDE SEQUENCE</scope>
</reference>
<evidence type="ECO:0000259" key="11">
    <source>
        <dbReference type="Pfam" id="PF02355"/>
    </source>
</evidence>
<dbReference type="InterPro" id="IPR005665">
    <property type="entry name" value="SecF_bac"/>
</dbReference>
<dbReference type="Gene3D" id="1.20.1640.10">
    <property type="entry name" value="Multidrug efflux transporter AcrB transmembrane domain"/>
    <property type="match status" value="1"/>
</dbReference>
<dbReference type="PANTHER" id="PTHR30081">
    <property type="entry name" value="PROTEIN-EXPORT MEMBRANE PROTEIN SEC"/>
    <property type="match status" value="1"/>
</dbReference>
<feature type="transmembrane region" description="Helical" evidence="10">
    <location>
        <begin position="190"/>
        <end position="211"/>
    </location>
</feature>
<evidence type="ECO:0000256" key="4">
    <source>
        <dbReference type="ARBA" id="ARBA00022475"/>
    </source>
</evidence>
<evidence type="ECO:0000256" key="1">
    <source>
        <dbReference type="ARBA" id="ARBA00004651"/>
    </source>
</evidence>
<gene>
    <name evidence="12" type="ORF">MNBD_GAMMA21-563</name>
</gene>
<feature type="transmembrane region" description="Helical" evidence="10">
    <location>
        <begin position="139"/>
        <end position="156"/>
    </location>
</feature>
<dbReference type="PANTHER" id="PTHR30081:SF8">
    <property type="entry name" value="PROTEIN TRANSLOCASE SUBUNIT SECF"/>
    <property type="match status" value="1"/>
</dbReference>
<feature type="transmembrane region" description="Helical" evidence="10">
    <location>
        <begin position="265"/>
        <end position="292"/>
    </location>
</feature>
<evidence type="ECO:0000256" key="3">
    <source>
        <dbReference type="ARBA" id="ARBA00022448"/>
    </source>
</evidence>
<evidence type="ECO:0000256" key="9">
    <source>
        <dbReference type="ARBA" id="ARBA00023136"/>
    </source>
</evidence>
<feature type="transmembrane region" description="Helical" evidence="10">
    <location>
        <begin position="21"/>
        <end position="39"/>
    </location>
</feature>
<dbReference type="InterPro" id="IPR055344">
    <property type="entry name" value="SecD_SecF_C_bact"/>
</dbReference>
<comment type="subcellular location">
    <subcellularLocation>
        <location evidence="1">Cell membrane</location>
        <topology evidence="1">Multi-pass membrane protein</topology>
    </subcellularLocation>
</comment>
<evidence type="ECO:0000313" key="12">
    <source>
        <dbReference type="EMBL" id="VAW92679.1"/>
    </source>
</evidence>
<dbReference type="HAMAP" id="MF_01464_B">
    <property type="entry name" value="SecF_B"/>
    <property type="match status" value="1"/>
</dbReference>
<evidence type="ECO:0000256" key="7">
    <source>
        <dbReference type="ARBA" id="ARBA00022989"/>
    </source>
</evidence>
<evidence type="ECO:0000256" key="2">
    <source>
        <dbReference type="ARBA" id="ARBA00015792"/>
    </source>
</evidence>
<organism evidence="12">
    <name type="scientific">hydrothermal vent metagenome</name>
    <dbReference type="NCBI Taxonomy" id="652676"/>
    <lineage>
        <taxon>unclassified sequences</taxon>
        <taxon>metagenomes</taxon>
        <taxon>ecological metagenomes</taxon>
    </lineage>
</organism>
<keyword evidence="6" id="KW-0653">Protein transport</keyword>
<dbReference type="EMBL" id="UOFR01000015">
    <property type="protein sequence ID" value="VAW92679.1"/>
    <property type="molecule type" value="Genomic_DNA"/>
</dbReference>
<keyword evidence="9 10" id="KW-0472">Membrane</keyword>
<dbReference type="AlphaFoldDB" id="A0A3B1A3D4"/>
<accession>A0A3B1A3D4</accession>
<keyword evidence="4" id="KW-1003">Cell membrane</keyword>
<dbReference type="GO" id="GO:0006886">
    <property type="term" value="P:intracellular protein transport"/>
    <property type="evidence" value="ECO:0007669"/>
    <property type="project" value="InterPro"/>
</dbReference>
<dbReference type="InterPro" id="IPR048634">
    <property type="entry name" value="SecD_SecF_C"/>
</dbReference>
<dbReference type="InterPro" id="IPR022646">
    <property type="entry name" value="SecD/SecF_CS"/>
</dbReference>
<dbReference type="Pfam" id="PF07549">
    <property type="entry name" value="Sec_GG"/>
    <property type="match status" value="1"/>
</dbReference>
<dbReference type="InterPro" id="IPR022813">
    <property type="entry name" value="SecD/SecF_arch_bac"/>
</dbReference>
<dbReference type="PRINTS" id="PR01755">
    <property type="entry name" value="SECFTRNLCASE"/>
</dbReference>
<keyword evidence="8" id="KW-0811">Translocation</keyword>
<dbReference type="GO" id="GO:0015450">
    <property type="term" value="F:protein-transporting ATPase activity"/>
    <property type="evidence" value="ECO:0007669"/>
    <property type="project" value="InterPro"/>
</dbReference>
<evidence type="ECO:0000256" key="10">
    <source>
        <dbReference type="SAM" id="Phobius"/>
    </source>
</evidence>
<evidence type="ECO:0000256" key="8">
    <source>
        <dbReference type="ARBA" id="ARBA00023010"/>
    </source>
</evidence>
<protein>
    <recommendedName>
        <fullName evidence="2">Protein translocase subunit SecF</fullName>
    </recommendedName>
</protein>
<proteinExistence type="inferred from homology"/>
<feature type="transmembrane region" description="Helical" evidence="10">
    <location>
        <begin position="163"/>
        <end position="184"/>
    </location>
</feature>
<dbReference type="SUPFAM" id="SSF82866">
    <property type="entry name" value="Multidrug efflux transporter AcrB transmembrane domain"/>
    <property type="match status" value="1"/>
</dbReference>
<evidence type="ECO:0000256" key="6">
    <source>
        <dbReference type="ARBA" id="ARBA00022927"/>
    </source>
</evidence>
<dbReference type="NCBIfam" id="TIGR00966">
    <property type="entry name" value="transloc_SecF"/>
    <property type="match status" value="1"/>
</dbReference>
<dbReference type="NCBIfam" id="TIGR00916">
    <property type="entry name" value="2A0604s01"/>
    <property type="match status" value="1"/>
</dbReference>
<sequence>MQLFSKTPTFDFVGKRKIAMLFSAALFIASIVTLSINWLNLGLDFRGGIEIELGYTQDAKVEEIRKILHTNGFKGAIVTNIGQSGQNVTIRISEKDNTSKVEVSNAVIGILKTKTDDEFEIRRREFVGAKVGEELREDGGIAMLIALAGIMVYVMLRFEWRFSVGAITALIHDVGITLGIFSFFKLNFDLTVLAALLAVIGYSLNDTIVVYDRIRENFRKIRKGNTLQVTNASLNQTLSRTMMTSVTTLFVLFAMYFLGGDLIKPFAIALIIGVVVGTYSSIYVASSMVLALNIDRSHLMPVTKEDKADSYP</sequence>
<feature type="domain" description="Protein export membrane protein SecD/SecF C-terminal" evidence="11">
    <location>
        <begin position="113"/>
        <end position="292"/>
    </location>
</feature>
<evidence type="ECO:0000256" key="5">
    <source>
        <dbReference type="ARBA" id="ARBA00022692"/>
    </source>
</evidence>
<keyword evidence="7 10" id="KW-1133">Transmembrane helix</keyword>
<keyword evidence="3" id="KW-0813">Transport</keyword>
<dbReference type="Pfam" id="PF02355">
    <property type="entry name" value="SecD_SecF_C"/>
    <property type="match status" value="1"/>
</dbReference>
<feature type="transmembrane region" description="Helical" evidence="10">
    <location>
        <begin position="241"/>
        <end position="259"/>
    </location>
</feature>